<name>A0A3Q7J710_SOLLC</name>
<comment type="cofactor">
    <cofactor evidence="1">
        <name>Cu cation</name>
        <dbReference type="ChEBI" id="CHEBI:23378"/>
    </cofactor>
</comment>
<dbReference type="PaxDb" id="4081-Solyc12g027610.1.1"/>
<keyword evidence="14" id="KW-0186">Copper</keyword>
<dbReference type="InterPro" id="IPR036097">
    <property type="entry name" value="HisK_dim/P_sf"/>
</dbReference>
<dbReference type="GO" id="GO:0005524">
    <property type="term" value="F:ATP binding"/>
    <property type="evidence" value="ECO:0007669"/>
    <property type="project" value="UniProtKB-KW"/>
</dbReference>
<evidence type="ECO:0000256" key="9">
    <source>
        <dbReference type="ARBA" id="ARBA00022745"/>
    </source>
</evidence>
<keyword evidence="5" id="KW-0808">Transferase</keyword>
<dbReference type="GO" id="GO:0051740">
    <property type="term" value="F:ethylene binding"/>
    <property type="evidence" value="ECO:0007669"/>
    <property type="project" value="UniProtKB-ARBA"/>
</dbReference>
<keyword evidence="11" id="KW-0256">Endoplasmic reticulum</keyword>
<dbReference type="Gene3D" id="1.10.287.130">
    <property type="match status" value="1"/>
</dbReference>
<reference evidence="19" key="1">
    <citation type="journal article" date="2012" name="Nature">
        <title>The tomato genome sequence provides insights into fleshy fruit evolution.</title>
        <authorList>
            <consortium name="Tomato Genome Consortium"/>
        </authorList>
    </citation>
    <scope>NUCLEOTIDE SEQUENCE [LARGE SCALE GENOMIC DNA]</scope>
    <source>
        <strain evidence="19">cv. Heinz 1706</strain>
    </source>
</reference>
<evidence type="ECO:0000256" key="11">
    <source>
        <dbReference type="ARBA" id="ARBA00022824"/>
    </source>
</evidence>
<keyword evidence="17" id="KW-0675">Receptor</keyword>
<comment type="similarity">
    <text evidence="3">Belongs to the ethylene receptor family.</text>
</comment>
<dbReference type="GO" id="GO:0000155">
    <property type="term" value="F:phosphorelay sensor kinase activity"/>
    <property type="evidence" value="ECO:0007669"/>
    <property type="project" value="InterPro"/>
</dbReference>
<evidence type="ECO:0000256" key="4">
    <source>
        <dbReference type="ARBA" id="ARBA00022553"/>
    </source>
</evidence>
<keyword evidence="4" id="KW-0597">Phosphoprotein</keyword>
<comment type="function">
    <text evidence="18">Ethylene receptor related to bacterial two-component regulators. Acts as a redundant negative regulator of ethylene signaling.</text>
</comment>
<dbReference type="Proteomes" id="UP000004994">
    <property type="component" value="Chromosome 12"/>
</dbReference>
<accession>A0A3Q7J710</accession>
<evidence type="ECO:0000256" key="13">
    <source>
        <dbReference type="ARBA" id="ARBA00022989"/>
    </source>
</evidence>
<dbReference type="EnsemblPlants" id="Solyc12g027610.1.1">
    <property type="protein sequence ID" value="Solyc12g027610.1.1.1"/>
    <property type="gene ID" value="Solyc12g027610.1"/>
</dbReference>
<sequence>MQRFLKSNEGETRSENGLLQQAKENVVKASQARNSFKKVMNNGMRRPMHSILGLLYILQDENTSSNQKIIISDTMVRTSTVLLNLINDAMDIPDKDEGRFSVKLMLFQLHSLIREASCLVKWVCVFKGVGFSMDVLSSLANLVMGDEKRTYMTFLQKIRVGRVNSILGSEQHAHDVDEGMGKNDQFTMIFNCSVG</sequence>
<dbReference type="InterPro" id="IPR003661">
    <property type="entry name" value="HisK_dim/P_dom"/>
</dbReference>
<keyword evidence="6" id="KW-0812">Transmembrane</keyword>
<dbReference type="GO" id="GO:0046872">
    <property type="term" value="F:metal ion binding"/>
    <property type="evidence" value="ECO:0007669"/>
    <property type="project" value="UniProtKB-KW"/>
</dbReference>
<dbReference type="SUPFAM" id="SSF47384">
    <property type="entry name" value="Homodimeric domain of signal transducing histidine kinase"/>
    <property type="match status" value="1"/>
</dbReference>
<keyword evidence="13" id="KW-1133">Transmembrane helix</keyword>
<dbReference type="InParanoid" id="A0A3Q7J710"/>
<dbReference type="FunFam" id="1.10.287.130:FF:000087">
    <property type="entry name" value="Ethylene receptor 4"/>
    <property type="match status" value="1"/>
</dbReference>
<dbReference type="PANTHER" id="PTHR24423:SF640">
    <property type="entry name" value="ETHYLENE RECEPTOR"/>
    <property type="match status" value="1"/>
</dbReference>
<keyword evidence="9" id="KW-0936">Ethylene signaling pathway</keyword>
<dbReference type="GO" id="GO:0009873">
    <property type="term" value="P:ethylene-activated signaling pathway"/>
    <property type="evidence" value="ECO:0007669"/>
    <property type="project" value="UniProtKB-KW"/>
</dbReference>
<dbReference type="CDD" id="cd00082">
    <property type="entry name" value="HisKA"/>
    <property type="match status" value="1"/>
</dbReference>
<evidence type="ECO:0000313" key="20">
    <source>
        <dbReference type="Proteomes" id="UP000004994"/>
    </source>
</evidence>
<keyword evidence="20" id="KW-1185">Reference proteome</keyword>
<keyword evidence="16" id="KW-0472">Membrane</keyword>
<reference evidence="19" key="2">
    <citation type="submission" date="2019-01" db="UniProtKB">
        <authorList>
            <consortium name="EnsemblPlants"/>
        </authorList>
    </citation>
    <scope>IDENTIFICATION</scope>
    <source>
        <strain evidence="19">cv. Heinz 1706</strain>
    </source>
</reference>
<dbReference type="GO" id="GO:0010105">
    <property type="term" value="P:negative regulation of ethylene-activated signaling pathway"/>
    <property type="evidence" value="ECO:0007669"/>
    <property type="project" value="UniProtKB-ARBA"/>
</dbReference>
<evidence type="ECO:0000256" key="8">
    <source>
        <dbReference type="ARBA" id="ARBA00022741"/>
    </source>
</evidence>
<evidence type="ECO:0000256" key="18">
    <source>
        <dbReference type="ARBA" id="ARBA00056860"/>
    </source>
</evidence>
<keyword evidence="7" id="KW-0479">Metal-binding</keyword>
<dbReference type="Gramene" id="Solyc12g027610.1.1">
    <property type="protein sequence ID" value="Solyc12g027610.1.1.1"/>
    <property type="gene ID" value="Solyc12g027610.1"/>
</dbReference>
<evidence type="ECO:0000256" key="17">
    <source>
        <dbReference type="ARBA" id="ARBA00023170"/>
    </source>
</evidence>
<evidence type="ECO:0000256" key="2">
    <source>
        <dbReference type="ARBA" id="ARBA00004477"/>
    </source>
</evidence>
<evidence type="ECO:0000256" key="3">
    <source>
        <dbReference type="ARBA" id="ARBA00009842"/>
    </source>
</evidence>
<proteinExistence type="inferred from homology"/>
<keyword evidence="15" id="KW-0902">Two-component regulatory system</keyword>
<comment type="subcellular location">
    <subcellularLocation>
        <location evidence="2">Endoplasmic reticulum membrane</location>
        <topology evidence="2">Multi-pass membrane protein</topology>
    </subcellularLocation>
</comment>
<dbReference type="PANTHER" id="PTHR24423">
    <property type="entry name" value="TWO-COMPONENT SENSOR HISTIDINE KINASE"/>
    <property type="match status" value="1"/>
</dbReference>
<dbReference type="GO" id="GO:0005789">
    <property type="term" value="C:endoplasmic reticulum membrane"/>
    <property type="evidence" value="ECO:0007669"/>
    <property type="project" value="UniProtKB-SubCell"/>
</dbReference>
<organism evidence="19">
    <name type="scientific">Solanum lycopersicum</name>
    <name type="common">Tomato</name>
    <name type="synonym">Lycopersicon esculentum</name>
    <dbReference type="NCBI Taxonomy" id="4081"/>
    <lineage>
        <taxon>Eukaryota</taxon>
        <taxon>Viridiplantae</taxon>
        <taxon>Streptophyta</taxon>
        <taxon>Embryophyta</taxon>
        <taxon>Tracheophyta</taxon>
        <taxon>Spermatophyta</taxon>
        <taxon>Magnoliopsida</taxon>
        <taxon>eudicotyledons</taxon>
        <taxon>Gunneridae</taxon>
        <taxon>Pentapetalae</taxon>
        <taxon>asterids</taxon>
        <taxon>lamiids</taxon>
        <taxon>Solanales</taxon>
        <taxon>Solanaceae</taxon>
        <taxon>Solanoideae</taxon>
        <taxon>Solaneae</taxon>
        <taxon>Solanum</taxon>
        <taxon>Solanum subgen. Lycopersicon</taxon>
    </lineage>
</organism>
<keyword evidence="10" id="KW-0418">Kinase</keyword>
<evidence type="ECO:0000256" key="1">
    <source>
        <dbReference type="ARBA" id="ARBA00001935"/>
    </source>
</evidence>
<protein>
    <submittedName>
        <fullName evidence="19">Uncharacterized protein</fullName>
    </submittedName>
</protein>
<keyword evidence="12" id="KW-0067">ATP-binding</keyword>
<keyword evidence="8" id="KW-0547">Nucleotide-binding</keyword>
<evidence type="ECO:0000256" key="15">
    <source>
        <dbReference type="ARBA" id="ARBA00023012"/>
    </source>
</evidence>
<evidence type="ECO:0000256" key="12">
    <source>
        <dbReference type="ARBA" id="ARBA00022840"/>
    </source>
</evidence>
<evidence type="ECO:0000256" key="10">
    <source>
        <dbReference type="ARBA" id="ARBA00022777"/>
    </source>
</evidence>
<evidence type="ECO:0000256" key="14">
    <source>
        <dbReference type="ARBA" id="ARBA00023008"/>
    </source>
</evidence>
<dbReference type="AlphaFoldDB" id="A0A3Q7J710"/>
<evidence type="ECO:0000256" key="5">
    <source>
        <dbReference type="ARBA" id="ARBA00022679"/>
    </source>
</evidence>
<evidence type="ECO:0000313" key="19">
    <source>
        <dbReference type="EnsemblPlants" id="Solyc12g027610.1.1.1"/>
    </source>
</evidence>
<evidence type="ECO:0000256" key="16">
    <source>
        <dbReference type="ARBA" id="ARBA00023136"/>
    </source>
</evidence>
<dbReference type="GO" id="GO:0004674">
    <property type="term" value="F:protein serine/threonine kinase activity"/>
    <property type="evidence" value="ECO:0007669"/>
    <property type="project" value="UniProtKB-ARBA"/>
</dbReference>
<evidence type="ECO:0000256" key="7">
    <source>
        <dbReference type="ARBA" id="ARBA00022723"/>
    </source>
</evidence>
<evidence type="ECO:0000256" key="6">
    <source>
        <dbReference type="ARBA" id="ARBA00022692"/>
    </source>
</evidence>